<dbReference type="AlphaFoldDB" id="A0AA38ID13"/>
<protein>
    <submittedName>
        <fullName evidence="1">Uncharacterized protein</fullName>
    </submittedName>
</protein>
<dbReference type="Proteomes" id="UP001168821">
    <property type="component" value="Unassembled WGS sequence"/>
</dbReference>
<comment type="caution">
    <text evidence="1">The sequence shown here is derived from an EMBL/GenBank/DDBJ whole genome shotgun (WGS) entry which is preliminary data.</text>
</comment>
<proteinExistence type="predicted"/>
<reference evidence="1" key="1">
    <citation type="journal article" date="2023" name="G3 (Bethesda)">
        <title>Whole genome assemblies of Zophobas morio and Tenebrio molitor.</title>
        <authorList>
            <person name="Kaur S."/>
            <person name="Stinson S.A."/>
            <person name="diCenzo G.C."/>
        </authorList>
    </citation>
    <scope>NUCLEOTIDE SEQUENCE</scope>
    <source>
        <strain evidence="1">QUZm001</strain>
    </source>
</reference>
<dbReference type="EMBL" id="JALNTZ010000005">
    <property type="protein sequence ID" value="KAJ3651749.1"/>
    <property type="molecule type" value="Genomic_DNA"/>
</dbReference>
<name>A0AA38ID13_9CUCU</name>
<organism evidence="1 2">
    <name type="scientific">Zophobas morio</name>
    <dbReference type="NCBI Taxonomy" id="2755281"/>
    <lineage>
        <taxon>Eukaryota</taxon>
        <taxon>Metazoa</taxon>
        <taxon>Ecdysozoa</taxon>
        <taxon>Arthropoda</taxon>
        <taxon>Hexapoda</taxon>
        <taxon>Insecta</taxon>
        <taxon>Pterygota</taxon>
        <taxon>Neoptera</taxon>
        <taxon>Endopterygota</taxon>
        <taxon>Coleoptera</taxon>
        <taxon>Polyphaga</taxon>
        <taxon>Cucujiformia</taxon>
        <taxon>Tenebrionidae</taxon>
        <taxon>Zophobas</taxon>
    </lineage>
</organism>
<gene>
    <name evidence="1" type="ORF">Zmor_017767</name>
</gene>
<keyword evidence="2" id="KW-1185">Reference proteome</keyword>
<evidence type="ECO:0000313" key="1">
    <source>
        <dbReference type="EMBL" id="KAJ3651749.1"/>
    </source>
</evidence>
<evidence type="ECO:0000313" key="2">
    <source>
        <dbReference type="Proteomes" id="UP001168821"/>
    </source>
</evidence>
<sequence>MTPPRTSDKFNILKLAIHHPRFASATNSIRTFPVITQIPVFQTPLISTQRNSQTLQPETYHSHCQRLDMVIIPQRRDRISDEGRNYEDIKESASLCIEGDVKRRE</sequence>
<accession>A0AA38ID13</accession>